<name>A0ABR6WZX1_9BURK</name>
<sequence>MQKLLINLLIFSLCFAWIAARQHQKISFHLSGRIALSGIALLGLTALLGTLISQKPLSEVFLVLNNSNDMHMGVIYGIGFLYVSALCFLWALSLRLQKHEKTK</sequence>
<evidence type="ECO:0000313" key="2">
    <source>
        <dbReference type="EMBL" id="MBC3806199.1"/>
    </source>
</evidence>
<feature type="transmembrane region" description="Helical" evidence="1">
    <location>
        <begin position="73"/>
        <end position="93"/>
    </location>
</feature>
<accession>A0ABR6WZX1</accession>
<keyword evidence="3" id="KW-1185">Reference proteome</keyword>
<reference evidence="2 3" key="1">
    <citation type="submission" date="2020-08" db="EMBL/GenBank/DDBJ databases">
        <title>Novel species isolated from subtropical streams in China.</title>
        <authorList>
            <person name="Lu H."/>
        </authorList>
    </citation>
    <scope>NUCLEOTIDE SEQUENCE [LARGE SCALE GENOMIC DNA]</scope>
    <source>
        <strain evidence="2 3">KACC 16656</strain>
    </source>
</reference>
<keyword evidence="1" id="KW-0812">Transmembrane</keyword>
<feature type="transmembrane region" description="Helical" evidence="1">
    <location>
        <begin position="30"/>
        <end position="52"/>
    </location>
</feature>
<proteinExistence type="predicted"/>
<dbReference type="RefSeq" id="WP_186921082.1">
    <property type="nucleotide sequence ID" value="NZ_JACOFW010000002.1"/>
</dbReference>
<comment type="caution">
    <text evidence="2">The sequence shown here is derived from an EMBL/GenBank/DDBJ whole genome shotgun (WGS) entry which is preliminary data.</text>
</comment>
<dbReference type="Proteomes" id="UP000648257">
    <property type="component" value="Unassembled WGS sequence"/>
</dbReference>
<organism evidence="2 3">
    <name type="scientific">Undibacterium seohonense</name>
    <dbReference type="NCBI Taxonomy" id="1344950"/>
    <lineage>
        <taxon>Bacteria</taxon>
        <taxon>Pseudomonadati</taxon>
        <taxon>Pseudomonadota</taxon>
        <taxon>Betaproteobacteria</taxon>
        <taxon>Burkholderiales</taxon>
        <taxon>Oxalobacteraceae</taxon>
        <taxon>Undibacterium</taxon>
    </lineage>
</organism>
<keyword evidence="1" id="KW-1133">Transmembrane helix</keyword>
<protein>
    <submittedName>
        <fullName evidence="2">Uncharacterized protein</fullName>
    </submittedName>
</protein>
<gene>
    <name evidence="2" type="ORF">H8K52_02420</name>
</gene>
<dbReference type="EMBL" id="JACOFW010000002">
    <property type="protein sequence ID" value="MBC3806199.1"/>
    <property type="molecule type" value="Genomic_DNA"/>
</dbReference>
<evidence type="ECO:0000256" key="1">
    <source>
        <dbReference type="SAM" id="Phobius"/>
    </source>
</evidence>
<keyword evidence="1" id="KW-0472">Membrane</keyword>
<evidence type="ECO:0000313" key="3">
    <source>
        <dbReference type="Proteomes" id="UP000648257"/>
    </source>
</evidence>